<dbReference type="PANTHER" id="PTHR10361:SF28">
    <property type="entry name" value="P3 PROTEIN-RELATED"/>
    <property type="match status" value="1"/>
</dbReference>
<dbReference type="EMBL" id="JACRSX010000006">
    <property type="protein sequence ID" value="MBC8562366.1"/>
    <property type="molecule type" value="Genomic_DNA"/>
</dbReference>
<dbReference type="InterPro" id="IPR038770">
    <property type="entry name" value="Na+/solute_symporter_sf"/>
</dbReference>
<evidence type="ECO:0000256" key="1">
    <source>
        <dbReference type="ARBA" id="ARBA00004141"/>
    </source>
</evidence>
<feature type="transmembrane region" description="Helical" evidence="5">
    <location>
        <begin position="14"/>
        <end position="33"/>
    </location>
</feature>
<keyword evidence="7" id="KW-1185">Reference proteome</keyword>
<keyword evidence="2 5" id="KW-0812">Transmembrane</keyword>
<evidence type="ECO:0000256" key="4">
    <source>
        <dbReference type="ARBA" id="ARBA00023136"/>
    </source>
</evidence>
<keyword evidence="4 5" id="KW-0472">Membrane</keyword>
<feature type="transmembrane region" description="Helical" evidence="5">
    <location>
        <begin position="99"/>
        <end position="119"/>
    </location>
</feature>
<dbReference type="Gene3D" id="1.20.1530.20">
    <property type="match status" value="1"/>
</dbReference>
<keyword evidence="3 5" id="KW-1133">Transmembrane helix</keyword>
<dbReference type="RefSeq" id="WP_249297778.1">
    <property type="nucleotide sequence ID" value="NZ_JACRSX010000006.1"/>
</dbReference>
<dbReference type="Pfam" id="PF01758">
    <property type="entry name" value="SBF"/>
    <property type="match status" value="1"/>
</dbReference>
<sequence length="315" mass="34186">MKTLYRFNSFIEKWMALVTPACLAFGVLFPQIAKHGVPFVPYVFAFMTFTGALKSRFRDVANVFRNPAPLLIVMALLHLVIPRIVCGVGTLAFPGNPDLVTGMVLEFAVPTAVSALMWVMIYDGNLAVSLALVVVDTVLAPLIIPITLSIFVGSKVHIDMTHMISQLVFMVALPSIAAMTLNQVSGDRVRETWPSRLAPFSKIALMFVVASNSSGVAPYVRHMNGQRILVAVFMFLLAAGGYGAGLVIARLFHQDRQTQVSMMYGAGMRNISAGAVIATTSFPGEAIFPVLIATLFQQMLAALYGKGLERASRKE</sequence>
<evidence type="ECO:0000313" key="7">
    <source>
        <dbReference type="Proteomes" id="UP000606193"/>
    </source>
</evidence>
<comment type="subcellular location">
    <subcellularLocation>
        <location evidence="1">Membrane</location>
        <topology evidence="1">Multi-pass membrane protein</topology>
    </subcellularLocation>
</comment>
<feature type="transmembrane region" description="Helical" evidence="5">
    <location>
        <begin position="203"/>
        <end position="222"/>
    </location>
</feature>
<organism evidence="6 7">
    <name type="scientific">Jutongia huaianensis</name>
    <dbReference type="NCBI Taxonomy" id="2763668"/>
    <lineage>
        <taxon>Bacteria</taxon>
        <taxon>Bacillati</taxon>
        <taxon>Bacillota</taxon>
        <taxon>Clostridia</taxon>
        <taxon>Lachnospirales</taxon>
        <taxon>Lachnospiraceae</taxon>
        <taxon>Jutongia</taxon>
    </lineage>
</organism>
<feature type="transmembrane region" description="Helical" evidence="5">
    <location>
        <begin position="126"/>
        <end position="151"/>
    </location>
</feature>
<dbReference type="Proteomes" id="UP000606193">
    <property type="component" value="Unassembled WGS sequence"/>
</dbReference>
<reference evidence="6 7" key="1">
    <citation type="submission" date="2020-08" db="EMBL/GenBank/DDBJ databases">
        <title>Genome public.</title>
        <authorList>
            <person name="Liu C."/>
            <person name="Sun Q."/>
        </authorList>
    </citation>
    <scope>NUCLEOTIDE SEQUENCE [LARGE SCALE GENOMIC DNA]</scope>
    <source>
        <strain evidence="6 7">NSJ-37</strain>
    </source>
</reference>
<feature type="transmembrane region" description="Helical" evidence="5">
    <location>
        <begin position="39"/>
        <end position="57"/>
    </location>
</feature>
<dbReference type="InterPro" id="IPR002657">
    <property type="entry name" value="BilAc:Na_symport/Acr3"/>
</dbReference>
<gene>
    <name evidence="6" type="ORF">H8704_06940</name>
</gene>
<evidence type="ECO:0000256" key="5">
    <source>
        <dbReference type="SAM" id="Phobius"/>
    </source>
</evidence>
<feature type="transmembrane region" description="Helical" evidence="5">
    <location>
        <begin position="163"/>
        <end position="182"/>
    </location>
</feature>
<protein>
    <submittedName>
        <fullName evidence="6">Bile acid:sodium symporter family protein</fullName>
    </submittedName>
</protein>
<dbReference type="InterPro" id="IPR004710">
    <property type="entry name" value="Bilac:Na_transpt"/>
</dbReference>
<comment type="caution">
    <text evidence="6">The sequence shown here is derived from an EMBL/GenBank/DDBJ whole genome shotgun (WGS) entry which is preliminary data.</text>
</comment>
<feature type="transmembrane region" description="Helical" evidence="5">
    <location>
        <begin position="228"/>
        <end position="249"/>
    </location>
</feature>
<evidence type="ECO:0000256" key="2">
    <source>
        <dbReference type="ARBA" id="ARBA00022692"/>
    </source>
</evidence>
<evidence type="ECO:0000313" key="6">
    <source>
        <dbReference type="EMBL" id="MBC8562366.1"/>
    </source>
</evidence>
<name>A0ABR7N148_9FIRM</name>
<feature type="transmembrane region" description="Helical" evidence="5">
    <location>
        <begin position="69"/>
        <end position="93"/>
    </location>
</feature>
<evidence type="ECO:0000256" key="3">
    <source>
        <dbReference type="ARBA" id="ARBA00022989"/>
    </source>
</evidence>
<proteinExistence type="predicted"/>
<dbReference type="PANTHER" id="PTHR10361">
    <property type="entry name" value="SODIUM-BILE ACID COTRANSPORTER"/>
    <property type="match status" value="1"/>
</dbReference>
<accession>A0ABR7N148</accession>